<dbReference type="OMA" id="DIEIMIN"/>
<gene>
    <name evidence="1" type="ORF">IMG5_103620</name>
</gene>
<dbReference type="OrthoDB" id="294576at2759"/>
<dbReference type="RefSeq" id="XP_004035204.1">
    <property type="nucleotide sequence ID" value="XM_004035156.1"/>
</dbReference>
<dbReference type="Gene3D" id="1.10.238.10">
    <property type="entry name" value="EF-hand"/>
    <property type="match status" value="1"/>
</dbReference>
<dbReference type="InParanoid" id="G0QSV1"/>
<dbReference type="eggNOG" id="ENOG502SY1R">
    <property type="taxonomic scope" value="Eukaryota"/>
</dbReference>
<organism evidence="1 2">
    <name type="scientific">Ichthyophthirius multifiliis</name>
    <name type="common">White spot disease agent</name>
    <name type="synonym">Ich</name>
    <dbReference type="NCBI Taxonomy" id="5932"/>
    <lineage>
        <taxon>Eukaryota</taxon>
        <taxon>Sar</taxon>
        <taxon>Alveolata</taxon>
        <taxon>Ciliophora</taxon>
        <taxon>Intramacronucleata</taxon>
        <taxon>Oligohymenophorea</taxon>
        <taxon>Hymenostomatida</taxon>
        <taxon>Ophryoglenina</taxon>
        <taxon>Ichthyophthirius</taxon>
    </lineage>
</organism>
<evidence type="ECO:0000313" key="1">
    <source>
        <dbReference type="EMBL" id="EGR31718.1"/>
    </source>
</evidence>
<evidence type="ECO:0008006" key="3">
    <source>
        <dbReference type="Google" id="ProtNLM"/>
    </source>
</evidence>
<dbReference type="AlphaFoldDB" id="G0QSV1"/>
<name>G0QSV1_ICHMU</name>
<accession>G0QSV1</accession>
<dbReference type="EMBL" id="GL983824">
    <property type="protein sequence ID" value="EGR31718.1"/>
    <property type="molecule type" value="Genomic_DNA"/>
</dbReference>
<reference evidence="1 2" key="1">
    <citation type="submission" date="2011-07" db="EMBL/GenBank/DDBJ databases">
        <authorList>
            <person name="Coyne R."/>
            <person name="Brami D."/>
            <person name="Johnson J."/>
            <person name="Hostetler J."/>
            <person name="Hannick L."/>
            <person name="Clark T."/>
            <person name="Cassidy-Hanley D."/>
            <person name="Inman J."/>
        </authorList>
    </citation>
    <scope>NUCLEOTIDE SEQUENCE [LARGE SCALE GENOMIC DNA]</scope>
    <source>
        <strain evidence="1 2">G5</strain>
    </source>
</reference>
<protein>
    <recommendedName>
        <fullName evidence="3">EF-hand domain-containing protein</fullName>
    </recommendedName>
</protein>
<dbReference type="GeneID" id="14907854"/>
<sequence>MNYMDNESHNQALELFEEFKNPNTNMVDSSEFLECINESSVSDNCKLLIKKLQKRKGLKLDQKQFMELFDFDFVTNSENLDIICQRFDEIGNQNGYISTQELKEASRIYNLGLSDQDIQVMIKYGGNKEDIITIDQLKALIIGK</sequence>
<keyword evidence="2" id="KW-1185">Reference proteome</keyword>
<dbReference type="Proteomes" id="UP000008983">
    <property type="component" value="Unassembled WGS sequence"/>
</dbReference>
<dbReference type="InterPro" id="IPR011992">
    <property type="entry name" value="EF-hand-dom_pair"/>
</dbReference>
<evidence type="ECO:0000313" key="2">
    <source>
        <dbReference type="Proteomes" id="UP000008983"/>
    </source>
</evidence>
<proteinExistence type="predicted"/>
<dbReference type="SUPFAM" id="SSF47473">
    <property type="entry name" value="EF-hand"/>
    <property type="match status" value="1"/>
</dbReference>